<reference evidence="4" key="1">
    <citation type="journal article" date="2019" name="Int. J. Syst. Evol. Microbiol.">
        <title>The Global Catalogue of Microorganisms (GCM) 10K type strain sequencing project: providing services to taxonomists for standard genome sequencing and annotation.</title>
        <authorList>
            <consortium name="The Broad Institute Genomics Platform"/>
            <consortium name="The Broad Institute Genome Sequencing Center for Infectious Disease"/>
            <person name="Wu L."/>
            <person name="Ma J."/>
        </authorList>
    </citation>
    <scope>NUCLEOTIDE SEQUENCE [LARGE SCALE GENOMIC DNA]</scope>
    <source>
        <strain evidence="4">JCM 16702</strain>
    </source>
</reference>
<evidence type="ECO:0000313" key="3">
    <source>
        <dbReference type="EMBL" id="GAA4076822.1"/>
    </source>
</evidence>
<organism evidence="3 4">
    <name type="scientific">Actinomadura miaoliensis</name>
    <dbReference type="NCBI Taxonomy" id="430685"/>
    <lineage>
        <taxon>Bacteria</taxon>
        <taxon>Bacillati</taxon>
        <taxon>Actinomycetota</taxon>
        <taxon>Actinomycetes</taxon>
        <taxon>Streptosporangiales</taxon>
        <taxon>Thermomonosporaceae</taxon>
        <taxon>Actinomadura</taxon>
    </lineage>
</organism>
<evidence type="ECO:0008006" key="5">
    <source>
        <dbReference type="Google" id="ProtNLM"/>
    </source>
</evidence>
<comment type="caution">
    <text evidence="3">The sequence shown here is derived from an EMBL/GenBank/DDBJ whole genome shotgun (WGS) entry which is preliminary data.</text>
</comment>
<evidence type="ECO:0000256" key="1">
    <source>
        <dbReference type="SAM" id="MobiDB-lite"/>
    </source>
</evidence>
<dbReference type="InterPro" id="IPR021401">
    <property type="entry name" value="DUF3040"/>
</dbReference>
<dbReference type="Proteomes" id="UP001500683">
    <property type="component" value="Unassembled WGS sequence"/>
</dbReference>
<evidence type="ECO:0000256" key="2">
    <source>
        <dbReference type="SAM" id="Phobius"/>
    </source>
</evidence>
<feature type="transmembrane region" description="Helical" evidence="2">
    <location>
        <begin position="63"/>
        <end position="85"/>
    </location>
</feature>
<dbReference type="EMBL" id="BAAAZG010000023">
    <property type="protein sequence ID" value="GAA4076822.1"/>
    <property type="molecule type" value="Genomic_DNA"/>
</dbReference>
<keyword evidence="2" id="KW-0812">Transmembrane</keyword>
<dbReference type="Pfam" id="PF11239">
    <property type="entry name" value="DUF3040"/>
    <property type="match status" value="1"/>
</dbReference>
<protein>
    <recommendedName>
        <fullName evidence="5">DUF3040 domain-containing protein</fullName>
    </recommendedName>
</protein>
<keyword evidence="4" id="KW-1185">Reference proteome</keyword>
<name>A0ABP7VYD5_9ACTN</name>
<feature type="region of interest" description="Disordered" evidence="1">
    <location>
        <begin position="90"/>
        <end position="117"/>
    </location>
</feature>
<evidence type="ECO:0000313" key="4">
    <source>
        <dbReference type="Proteomes" id="UP001500683"/>
    </source>
</evidence>
<sequence length="117" mass="12327">MAAAAVRRRWTGMGLPGDERAVLRRIDADLERDDPDLARRLRTFSRTDVDAAETAVSWRPPRVAVAVAASVAAVAVFLVAVVVLATRPPCSPPTGAATADERAHGQRSAALSGARPC</sequence>
<gene>
    <name evidence="3" type="ORF">GCM10022214_37890</name>
</gene>
<proteinExistence type="predicted"/>
<accession>A0ABP7VYD5</accession>
<keyword evidence="2" id="KW-0472">Membrane</keyword>
<keyword evidence="2" id="KW-1133">Transmembrane helix</keyword>